<dbReference type="EMBL" id="JBHRTS010000003">
    <property type="protein sequence ID" value="MFC3194093.1"/>
    <property type="molecule type" value="Genomic_DNA"/>
</dbReference>
<feature type="non-terminal residue" evidence="2">
    <location>
        <position position="43"/>
    </location>
</feature>
<keyword evidence="3" id="KW-1185">Reference proteome</keyword>
<dbReference type="Pfam" id="PF13517">
    <property type="entry name" value="FG-GAP_3"/>
    <property type="match status" value="1"/>
</dbReference>
<dbReference type="Proteomes" id="UP001595533">
    <property type="component" value="Unassembled WGS sequence"/>
</dbReference>
<accession>A0ABV7JCZ8</accession>
<sequence>MSCAGSGNFIDVTDAAGIRQGYWGWGACLADFNNDGHLDIYHE</sequence>
<organism evidence="2 3">
    <name type="scientific">Marinicella sediminis</name>
    <dbReference type="NCBI Taxonomy" id="1792834"/>
    <lineage>
        <taxon>Bacteria</taxon>
        <taxon>Pseudomonadati</taxon>
        <taxon>Pseudomonadota</taxon>
        <taxon>Gammaproteobacteria</taxon>
        <taxon>Lysobacterales</taxon>
        <taxon>Marinicellaceae</taxon>
        <taxon>Marinicella</taxon>
    </lineage>
</organism>
<dbReference type="InterPro" id="IPR013517">
    <property type="entry name" value="FG-GAP"/>
</dbReference>
<protein>
    <submittedName>
        <fullName evidence="2">FG-GAP repeat domain-containing protein</fullName>
    </submittedName>
</protein>
<dbReference type="SUPFAM" id="SSF69318">
    <property type="entry name" value="Integrin alpha N-terminal domain"/>
    <property type="match status" value="1"/>
</dbReference>
<proteinExistence type="predicted"/>
<dbReference type="InterPro" id="IPR028994">
    <property type="entry name" value="Integrin_alpha_N"/>
</dbReference>
<evidence type="ECO:0000313" key="3">
    <source>
        <dbReference type="Proteomes" id="UP001595533"/>
    </source>
</evidence>
<gene>
    <name evidence="2" type="ORF">ACFODZ_07560</name>
</gene>
<reference evidence="3" key="1">
    <citation type="journal article" date="2019" name="Int. J. Syst. Evol. Microbiol.">
        <title>The Global Catalogue of Microorganisms (GCM) 10K type strain sequencing project: providing services to taxonomists for standard genome sequencing and annotation.</title>
        <authorList>
            <consortium name="The Broad Institute Genomics Platform"/>
            <consortium name="The Broad Institute Genome Sequencing Center for Infectious Disease"/>
            <person name="Wu L."/>
            <person name="Ma J."/>
        </authorList>
    </citation>
    <scope>NUCLEOTIDE SEQUENCE [LARGE SCALE GENOMIC DNA]</scope>
    <source>
        <strain evidence="3">KCTC 42953</strain>
    </source>
</reference>
<dbReference type="RefSeq" id="WP_379876317.1">
    <property type="nucleotide sequence ID" value="NZ_JBHRTS010000003.1"/>
</dbReference>
<evidence type="ECO:0000313" key="2">
    <source>
        <dbReference type="EMBL" id="MFC3194093.1"/>
    </source>
</evidence>
<keyword evidence="1" id="KW-0732">Signal</keyword>
<evidence type="ECO:0000256" key="1">
    <source>
        <dbReference type="ARBA" id="ARBA00022729"/>
    </source>
</evidence>
<name>A0ABV7JCZ8_9GAMM</name>
<comment type="caution">
    <text evidence="2">The sequence shown here is derived from an EMBL/GenBank/DDBJ whole genome shotgun (WGS) entry which is preliminary data.</text>
</comment>